<gene>
    <name evidence="18" type="ORF">HDU87_008337</name>
</gene>
<keyword evidence="5" id="KW-0547">Nucleotide-binding</keyword>
<evidence type="ECO:0000256" key="10">
    <source>
        <dbReference type="ARBA" id="ARBA00022840"/>
    </source>
</evidence>
<dbReference type="EMBL" id="JADGJQ010000086">
    <property type="protein sequence ID" value="KAJ3171379.1"/>
    <property type="molecule type" value="Genomic_DNA"/>
</dbReference>
<dbReference type="CDD" id="cd18039">
    <property type="entry name" value="DEXXQc_UPF1"/>
    <property type="match status" value="1"/>
</dbReference>
<comment type="catalytic activity">
    <reaction evidence="13">
        <text>ATP + H2O = ADP + phosphate + H(+)</text>
        <dbReference type="Rhea" id="RHEA:13065"/>
        <dbReference type="ChEBI" id="CHEBI:15377"/>
        <dbReference type="ChEBI" id="CHEBI:15378"/>
        <dbReference type="ChEBI" id="CHEBI:30616"/>
        <dbReference type="ChEBI" id="CHEBI:43474"/>
        <dbReference type="ChEBI" id="CHEBI:456216"/>
        <dbReference type="EC" id="3.6.4.13"/>
    </reaction>
    <physiologicalReaction direction="left-to-right" evidence="13">
        <dbReference type="Rhea" id="RHEA:13066"/>
    </physiologicalReaction>
</comment>
<keyword evidence="11" id="KW-0866">Nonsense-mediated mRNA decay</keyword>
<dbReference type="PANTHER" id="PTHR10887">
    <property type="entry name" value="DNA2/NAM7 HELICASE FAMILY"/>
    <property type="match status" value="1"/>
</dbReference>
<dbReference type="InterPro" id="IPR041679">
    <property type="entry name" value="DNA2/NAM7-like_C"/>
</dbReference>
<dbReference type="InterPro" id="IPR040812">
    <property type="entry name" value="UPF1_1B_dom"/>
</dbReference>
<dbReference type="PANTHER" id="PTHR10887:SF364">
    <property type="entry name" value="REGULATOR OF NONSENSE TRANSCRIPTS 1"/>
    <property type="match status" value="1"/>
</dbReference>
<evidence type="ECO:0000256" key="15">
    <source>
        <dbReference type="PROSITE-ProRule" id="PRU01341"/>
    </source>
</evidence>
<evidence type="ECO:0000256" key="3">
    <source>
        <dbReference type="ARBA" id="ARBA00022490"/>
    </source>
</evidence>
<dbReference type="InterPro" id="IPR018999">
    <property type="entry name" value="UPF1_CH/ZBD"/>
</dbReference>
<comment type="caution">
    <text evidence="18">The sequence shown here is derived from an EMBL/GenBank/DDBJ whole genome shotgun (WGS) entry which is preliminary data.</text>
</comment>
<dbReference type="Pfam" id="PF13087">
    <property type="entry name" value="AAA_12"/>
    <property type="match status" value="1"/>
</dbReference>
<comment type="function">
    <text evidence="14">RNA-dependent helicase required for nonsense-mediated decay (NMD) of aberrant mRNAs containing premature stop codons and modulates the expression level of normal mRNAs. Also capable of unwinding double-stranded DNA and translocating on single-stranded DNA.</text>
</comment>
<dbReference type="Pfam" id="PF13086">
    <property type="entry name" value="AAA_11"/>
    <property type="match status" value="2"/>
</dbReference>
<evidence type="ECO:0000256" key="6">
    <source>
        <dbReference type="ARBA" id="ARBA00022771"/>
    </source>
</evidence>
<dbReference type="Proteomes" id="UP001212152">
    <property type="component" value="Unassembled WGS sequence"/>
</dbReference>
<dbReference type="InterPro" id="IPR027417">
    <property type="entry name" value="P-loop_NTPase"/>
</dbReference>
<evidence type="ECO:0000256" key="5">
    <source>
        <dbReference type="ARBA" id="ARBA00022741"/>
    </source>
</evidence>
<reference evidence="18" key="1">
    <citation type="submission" date="2020-05" db="EMBL/GenBank/DDBJ databases">
        <title>Phylogenomic resolution of chytrid fungi.</title>
        <authorList>
            <person name="Stajich J.E."/>
            <person name="Amses K."/>
            <person name="Simmons R."/>
            <person name="Seto K."/>
            <person name="Myers J."/>
            <person name="Bonds A."/>
            <person name="Quandt C.A."/>
            <person name="Barry K."/>
            <person name="Liu P."/>
            <person name="Grigoriev I."/>
            <person name="Longcore J.E."/>
            <person name="James T.Y."/>
        </authorList>
    </citation>
    <scope>NUCLEOTIDE SEQUENCE</scope>
    <source>
        <strain evidence="18">JEL0379</strain>
    </source>
</reference>
<dbReference type="CDD" id="cd18808">
    <property type="entry name" value="SF1_C_Upf1"/>
    <property type="match status" value="1"/>
</dbReference>
<evidence type="ECO:0000256" key="12">
    <source>
        <dbReference type="ARBA" id="ARBA00048432"/>
    </source>
</evidence>
<evidence type="ECO:0000256" key="4">
    <source>
        <dbReference type="ARBA" id="ARBA00022723"/>
    </source>
</evidence>
<keyword evidence="3" id="KW-0963">Cytoplasm</keyword>
<sequence>MAEPDQDFGFLEFQDTQASQYDYENFNMPSQSQGKDFVDDLSLSTLNLNSQPSQATQPAVGNGHQLLAGNEDSAPYDAYFIEELEGDEEAKNLPAHACKYCGIHNPSSVVECLGCNKWFCNARLASNRGSHIIQHLVRARHKDVRLHPESPLGETILECYNCGVRNVFNLGFIPAKSDTVVVLLCRTCSNPMGQKDMSWDLSQWLPLIEDRSFLTWLVKIPAEHEQLRARHIAASQIAALEDRWMEDSEATVDDLNRPGVDDEPEPVRLAYDDAYHYQNIFGPLIKMEADYDKKMKESQTQDEVVVRWDQGLNKKYLACFVLPKLELGDVRLAVGDELLLRYKGELIKGSWQCAGHVLKIPNNTSDEVVLELKADKDGRTPTDCTHNFTIDFVWKSTSFDRMQAAMKTFAVDTNSVSAYIYHRLLGHDVEPQTLKITMPKRFTAPNLPDLNHSQVFAVKSVLQKPLSLIQGPPGTGKTVTSATIVYHLAKANGGQVLVCAPSNVAVDQLTEKIHLTGLKVVRVAAKSREALESPVAFLTLHEQVINNDTDPELQKFIKLKRELGELSSADEKRYRSLKRAAEREIIQNADVVCCTCVGAGDPRLQKYDFRTVLIDEATQAAEPECLIPIVMGAKQVVFVGDHKQLGPVILNKKAAKAGLSQSLFERLILLNIRPIRLQVQYRMHPCLSEFPSNMFYEGSLQNGVTVQERLRKDIVFPWPIPETPMLFHCSYGQEELSSSGTSYLNRTEATNCEKVVTRLLKAGVTPAQIGIVTPYEGQRSFIVQHMQFAGALKKELYKEIEVASVDAFQGREKDYIILTCVRSNDHSGIGFTSDPRRLNVALTRAKYGIVVLGNPKVLSQNPLWYQLLMQFKERNCLVEGPLSNMKRSMIQLIRPKSRKERSHVRYAVDAQQHFAKAPRMNDTRGNGRNANPYYDPLSAVDAAHVFSQSQFSLPMMPFSQESHGVGTQNGAGFSQGDSVGPFTQGSSYASSQHSNSSYHGNGGPSGGDGNGVYSSTSFSQSDRISMNMSQDSFMLEDYKSQVDAYMSQEFASSTKSQADYQSQGYTPY</sequence>
<keyword evidence="4" id="KW-0479">Metal-binding</keyword>
<protein>
    <recommendedName>
        <fullName evidence="17">Upf1 domain-containing protein</fullName>
    </recommendedName>
</protein>
<dbReference type="InterPro" id="IPR041677">
    <property type="entry name" value="DNA2/NAM7_AAA_11"/>
</dbReference>
<accession>A0AAD5TE55</accession>
<evidence type="ECO:0000256" key="1">
    <source>
        <dbReference type="ARBA" id="ARBA00004496"/>
    </source>
</evidence>
<dbReference type="InterPro" id="IPR014001">
    <property type="entry name" value="Helicase_ATP-bd"/>
</dbReference>
<dbReference type="SUPFAM" id="SSF52540">
    <property type="entry name" value="P-loop containing nucleoside triphosphate hydrolases"/>
    <property type="match status" value="1"/>
</dbReference>
<evidence type="ECO:0000256" key="13">
    <source>
        <dbReference type="ARBA" id="ARBA00049390"/>
    </source>
</evidence>
<comment type="similarity">
    <text evidence="2">Belongs to the DNA2/NAM7 helicase family.</text>
</comment>
<evidence type="ECO:0000313" key="19">
    <source>
        <dbReference type="Proteomes" id="UP001212152"/>
    </source>
</evidence>
<dbReference type="Gene3D" id="3.40.50.300">
    <property type="entry name" value="P-loop containing nucleotide triphosphate hydrolases"/>
    <property type="match status" value="2"/>
</dbReference>
<evidence type="ECO:0000256" key="11">
    <source>
        <dbReference type="ARBA" id="ARBA00023161"/>
    </source>
</evidence>
<dbReference type="Gene3D" id="2.40.30.230">
    <property type="match status" value="1"/>
</dbReference>
<dbReference type="PROSITE" id="PS51997">
    <property type="entry name" value="UPF1_CH_RICH"/>
    <property type="match status" value="1"/>
</dbReference>
<dbReference type="AlphaFoldDB" id="A0AAD5TE55"/>
<evidence type="ECO:0000256" key="2">
    <source>
        <dbReference type="ARBA" id="ARBA00007913"/>
    </source>
</evidence>
<feature type="compositionally biased region" description="Polar residues" evidence="16">
    <location>
        <begin position="960"/>
        <end position="984"/>
    </location>
</feature>
<evidence type="ECO:0000256" key="7">
    <source>
        <dbReference type="ARBA" id="ARBA00022801"/>
    </source>
</evidence>
<evidence type="ECO:0000256" key="14">
    <source>
        <dbReference type="ARBA" id="ARBA00055561"/>
    </source>
</evidence>
<comment type="catalytic activity">
    <reaction evidence="12">
        <text>ATP + H2O = ADP + phosphate + H(+)</text>
        <dbReference type="Rhea" id="RHEA:13065"/>
        <dbReference type="ChEBI" id="CHEBI:15377"/>
        <dbReference type="ChEBI" id="CHEBI:15378"/>
        <dbReference type="ChEBI" id="CHEBI:30616"/>
        <dbReference type="ChEBI" id="CHEBI:43474"/>
        <dbReference type="ChEBI" id="CHEBI:456216"/>
        <dbReference type="EC" id="3.6.4.12"/>
    </reaction>
    <physiologicalReaction direction="left-to-right" evidence="12">
        <dbReference type="Rhea" id="RHEA:13066"/>
    </physiologicalReaction>
</comment>
<dbReference type="GO" id="GO:0016787">
    <property type="term" value="F:hydrolase activity"/>
    <property type="evidence" value="ECO:0007669"/>
    <property type="project" value="UniProtKB-KW"/>
</dbReference>
<dbReference type="GO" id="GO:0005524">
    <property type="term" value="F:ATP binding"/>
    <property type="evidence" value="ECO:0007669"/>
    <property type="project" value="UniProtKB-KW"/>
</dbReference>
<dbReference type="GO" id="GO:0008270">
    <property type="term" value="F:zinc ion binding"/>
    <property type="evidence" value="ECO:0007669"/>
    <property type="project" value="UniProtKB-KW"/>
</dbReference>
<keyword evidence="9" id="KW-0862">Zinc</keyword>
<comment type="caution">
    <text evidence="15">Lacks conserved residue(s) required for the propagation of feature annotation.</text>
</comment>
<dbReference type="GO" id="GO:0003724">
    <property type="term" value="F:RNA helicase activity"/>
    <property type="evidence" value="ECO:0007669"/>
    <property type="project" value="UniProtKB-EC"/>
</dbReference>
<keyword evidence="10" id="KW-0067">ATP-binding</keyword>
<organism evidence="18 19">
    <name type="scientific">Geranomyces variabilis</name>
    <dbReference type="NCBI Taxonomy" id="109894"/>
    <lineage>
        <taxon>Eukaryota</taxon>
        <taxon>Fungi</taxon>
        <taxon>Fungi incertae sedis</taxon>
        <taxon>Chytridiomycota</taxon>
        <taxon>Chytridiomycota incertae sedis</taxon>
        <taxon>Chytridiomycetes</taxon>
        <taxon>Spizellomycetales</taxon>
        <taxon>Powellomycetaceae</taxon>
        <taxon>Geranomyces</taxon>
    </lineage>
</organism>
<dbReference type="GO" id="GO:0003678">
    <property type="term" value="F:DNA helicase activity"/>
    <property type="evidence" value="ECO:0007669"/>
    <property type="project" value="UniProtKB-EC"/>
</dbReference>
<dbReference type="SMART" id="SM00382">
    <property type="entry name" value="AAA"/>
    <property type="match status" value="1"/>
</dbReference>
<feature type="compositionally biased region" description="Low complexity" evidence="16">
    <location>
        <begin position="985"/>
        <end position="999"/>
    </location>
</feature>
<dbReference type="CDD" id="cd21400">
    <property type="entry name" value="ZBD_UPF1-like"/>
    <property type="match status" value="1"/>
</dbReference>
<feature type="region of interest" description="Disordered" evidence="16">
    <location>
        <begin position="960"/>
        <end position="1018"/>
    </location>
</feature>
<keyword evidence="7" id="KW-0378">Hydrolase</keyword>
<evidence type="ECO:0000259" key="17">
    <source>
        <dbReference type="PROSITE" id="PS51997"/>
    </source>
</evidence>
<dbReference type="GO" id="GO:0003723">
    <property type="term" value="F:RNA binding"/>
    <property type="evidence" value="ECO:0007669"/>
    <property type="project" value="InterPro"/>
</dbReference>
<name>A0AAD5TE55_9FUNG</name>
<dbReference type="CDD" id="cd21407">
    <property type="entry name" value="1B_UPF1-like"/>
    <property type="match status" value="1"/>
</dbReference>
<dbReference type="FunFam" id="3.40.50.300:FF:000097">
    <property type="entry name" value="Regulator of nonsense transcripts 1"/>
    <property type="match status" value="1"/>
</dbReference>
<comment type="subcellular location">
    <subcellularLocation>
        <location evidence="1">Cytoplasm</location>
    </subcellularLocation>
</comment>
<dbReference type="SMART" id="SM00487">
    <property type="entry name" value="DEXDc"/>
    <property type="match status" value="1"/>
</dbReference>
<keyword evidence="8" id="KW-0347">Helicase</keyword>
<dbReference type="Pfam" id="PF18141">
    <property type="entry name" value="UPF1_1B_dom"/>
    <property type="match status" value="1"/>
</dbReference>
<evidence type="ECO:0000313" key="18">
    <source>
        <dbReference type="EMBL" id="KAJ3171379.1"/>
    </source>
</evidence>
<dbReference type="InterPro" id="IPR003593">
    <property type="entry name" value="AAA+_ATPase"/>
</dbReference>
<dbReference type="InterPro" id="IPR047187">
    <property type="entry name" value="SF1_C_Upf1"/>
</dbReference>
<keyword evidence="19" id="KW-1185">Reference proteome</keyword>
<dbReference type="GO" id="GO:0000184">
    <property type="term" value="P:nuclear-transcribed mRNA catabolic process, nonsense-mediated decay"/>
    <property type="evidence" value="ECO:0007669"/>
    <property type="project" value="UniProtKB-KW"/>
</dbReference>
<dbReference type="Gene3D" id="6.10.140.1240">
    <property type="match status" value="1"/>
</dbReference>
<dbReference type="InterPro" id="IPR045055">
    <property type="entry name" value="DNA2/NAM7-like"/>
</dbReference>
<evidence type="ECO:0000256" key="9">
    <source>
        <dbReference type="ARBA" id="ARBA00022833"/>
    </source>
</evidence>
<dbReference type="Pfam" id="PF09416">
    <property type="entry name" value="UPF1_Zn_bind"/>
    <property type="match status" value="1"/>
</dbReference>
<evidence type="ECO:0000256" key="16">
    <source>
        <dbReference type="SAM" id="MobiDB-lite"/>
    </source>
</evidence>
<proteinExistence type="inferred from homology"/>
<keyword evidence="6" id="KW-0863">Zinc-finger</keyword>
<feature type="domain" description="Upf1" evidence="17">
    <location>
        <begin position="90"/>
        <end position="247"/>
    </location>
</feature>
<feature type="compositionally biased region" description="Gly residues" evidence="16">
    <location>
        <begin position="1000"/>
        <end position="1010"/>
    </location>
</feature>
<evidence type="ECO:0000256" key="8">
    <source>
        <dbReference type="ARBA" id="ARBA00022806"/>
    </source>
</evidence>
<dbReference type="GO" id="GO:0005737">
    <property type="term" value="C:cytoplasm"/>
    <property type="evidence" value="ECO:0007669"/>
    <property type="project" value="UniProtKB-SubCell"/>
</dbReference>